<feature type="transmembrane region" description="Helical" evidence="1">
    <location>
        <begin position="249"/>
        <end position="269"/>
    </location>
</feature>
<evidence type="ECO:0000313" key="3">
    <source>
        <dbReference type="Proteomes" id="UP000622533"/>
    </source>
</evidence>
<organism evidence="2 3">
    <name type="scientific">Desmonostoc muscorum LEGE 12446</name>
    <dbReference type="NCBI Taxonomy" id="1828758"/>
    <lineage>
        <taxon>Bacteria</taxon>
        <taxon>Bacillati</taxon>
        <taxon>Cyanobacteriota</taxon>
        <taxon>Cyanophyceae</taxon>
        <taxon>Nostocales</taxon>
        <taxon>Nostocaceae</taxon>
        <taxon>Desmonostoc</taxon>
    </lineage>
</organism>
<feature type="transmembrane region" description="Helical" evidence="1">
    <location>
        <begin position="56"/>
        <end position="77"/>
    </location>
</feature>
<reference evidence="2" key="1">
    <citation type="submission" date="2020-10" db="EMBL/GenBank/DDBJ databases">
        <authorList>
            <person name="Castelo-Branco R."/>
            <person name="Eusebio N."/>
            <person name="Adriana R."/>
            <person name="Vieira A."/>
            <person name="Brugerolle De Fraissinette N."/>
            <person name="Rezende De Castro R."/>
            <person name="Schneider M.P."/>
            <person name="Vasconcelos V."/>
            <person name="Leao P.N."/>
        </authorList>
    </citation>
    <scope>NUCLEOTIDE SEQUENCE</scope>
    <source>
        <strain evidence="2">LEGE 12446</strain>
    </source>
</reference>
<keyword evidence="3" id="KW-1185">Reference proteome</keyword>
<evidence type="ECO:0000256" key="1">
    <source>
        <dbReference type="SAM" id="Phobius"/>
    </source>
</evidence>
<protein>
    <submittedName>
        <fullName evidence="2">Uncharacterized protein</fullName>
    </submittedName>
</protein>
<dbReference type="Proteomes" id="UP000622533">
    <property type="component" value="Unassembled WGS sequence"/>
</dbReference>
<feature type="transmembrane region" description="Helical" evidence="1">
    <location>
        <begin position="281"/>
        <end position="303"/>
    </location>
</feature>
<sequence>MILSLILAQANGQEPGENSGVTISGEIVEAAMNGSDLMVKSFEKDWQDFAAGQSPIYLAIVSISMLVAVVLISFWSLGWYAEFSEEGFSSGVVNEMVFPILVILMLSNNGMMLAGSTLAMRNVTVNLNRSILSITRNGVTLKDAIRITNIDQGFVLAAQTALAKCETLEKFQIDENKKTTTPRQDCIDQTIQNVKAESQKIRQKKGLGAGTGSWNPLDIGGELINNVVQGLSFIIFSGLSAGFQYIVQLSFLLTAYVAPIFLVLSLLPVGAKPIYAWLSGWLALTLVLISYSIIVGLAASAIVNAPSTNPLLTQLIQAIFSPLLALAIGAGGGMAVFTAFTSGVRFSVGLRR</sequence>
<dbReference type="RefSeq" id="WP_193918736.1">
    <property type="nucleotide sequence ID" value="NZ_JADEXS020000002.1"/>
</dbReference>
<accession>A0A8J7ACX0</accession>
<evidence type="ECO:0000313" key="2">
    <source>
        <dbReference type="EMBL" id="MBE9024388.1"/>
    </source>
</evidence>
<proteinExistence type="predicted"/>
<keyword evidence="1" id="KW-1133">Transmembrane helix</keyword>
<keyword evidence="1" id="KW-0812">Transmembrane</keyword>
<keyword evidence="1" id="KW-0472">Membrane</keyword>
<feature type="transmembrane region" description="Helical" evidence="1">
    <location>
        <begin position="97"/>
        <end position="120"/>
    </location>
</feature>
<feature type="transmembrane region" description="Helical" evidence="1">
    <location>
        <begin position="323"/>
        <end position="348"/>
    </location>
</feature>
<comment type="caution">
    <text evidence="2">The sequence shown here is derived from an EMBL/GenBank/DDBJ whole genome shotgun (WGS) entry which is preliminary data.</text>
</comment>
<dbReference type="EMBL" id="JADEXS010000262">
    <property type="protein sequence ID" value="MBE9024388.1"/>
    <property type="molecule type" value="Genomic_DNA"/>
</dbReference>
<gene>
    <name evidence="2" type="ORF">IQ276_18755</name>
</gene>
<name>A0A8J7ACX0_DESMC</name>
<dbReference type="AlphaFoldDB" id="A0A8J7ACX0"/>